<dbReference type="STRING" id="1279009.ADICEAN_01580"/>
<evidence type="ECO:0000256" key="1">
    <source>
        <dbReference type="SAM" id="MobiDB-lite"/>
    </source>
</evidence>
<feature type="compositionally biased region" description="Polar residues" evidence="1">
    <location>
        <begin position="247"/>
        <end position="257"/>
    </location>
</feature>
<feature type="compositionally biased region" description="Low complexity" evidence="1">
    <location>
        <begin position="95"/>
        <end position="104"/>
    </location>
</feature>
<sequence length="484" mass="55143">MANYQHHQQHSPLKSGSVGPQSGPAKEGNWGTQGHHHPHHWDKSPESLKRHGLEGNRNAPEGQQRQHPAIGAGRQPYSQEHHYGTERPAGEQHRGWGSSHSSGGDARFFNPKQTPVQNYREEQDSRYRNAYQGRPDQDSQSASKRSMPGFEGGLYDSERYQSFYREGQESGAPCQGGRPQGESRYSGGQGYSQQSYRGDYGSERRPGSRMQEEQRWQDQRQQNRRYEQQQGSATYNALFRGGRFDSDTSYGERTPSGNMYDARQSGYQGDANRSSRWDGGRSAEGQDREWGRDFSRGSGMPSRSGGEERYSRPDRQPYGYDDRRSDRPAGYSQQGDNRYRWDADDRRGSARYGSSMQGNSGIDTRRYIDSGPDATSSHWGGRYGKGYGSTRHPDPSGQERSSNRDWNRTPDSDQSQNRSLSGQRKFYTGDPAYDYRNYGNAESRSGRSSDREEEQGFLDRAADRVANRVRHWFGGDEQDERNRH</sequence>
<accession>M7N7S8</accession>
<evidence type="ECO:0000313" key="2">
    <source>
        <dbReference type="EMBL" id="EMR03261.1"/>
    </source>
</evidence>
<feature type="compositionally biased region" description="Low complexity" evidence="1">
    <location>
        <begin position="180"/>
        <end position="199"/>
    </location>
</feature>
<feature type="compositionally biased region" description="Basic and acidic residues" evidence="1">
    <location>
        <begin position="41"/>
        <end position="54"/>
    </location>
</feature>
<feature type="compositionally biased region" description="Polar residues" evidence="1">
    <location>
        <begin position="10"/>
        <end position="20"/>
    </location>
</feature>
<feature type="compositionally biased region" description="Polar residues" evidence="1">
    <location>
        <begin position="412"/>
        <end position="422"/>
    </location>
</feature>
<feature type="compositionally biased region" description="Basic and acidic residues" evidence="1">
    <location>
        <begin position="401"/>
        <end position="411"/>
    </location>
</feature>
<feature type="compositionally biased region" description="Basic and acidic residues" evidence="1">
    <location>
        <begin position="200"/>
        <end position="218"/>
    </location>
</feature>
<organism evidence="2 3">
    <name type="scientific">Cesiribacter andamanensis AMV16</name>
    <dbReference type="NCBI Taxonomy" id="1279009"/>
    <lineage>
        <taxon>Bacteria</taxon>
        <taxon>Pseudomonadati</taxon>
        <taxon>Bacteroidota</taxon>
        <taxon>Cytophagia</taxon>
        <taxon>Cytophagales</taxon>
        <taxon>Cesiribacteraceae</taxon>
        <taxon>Cesiribacter</taxon>
    </lineage>
</organism>
<dbReference type="Proteomes" id="UP000011910">
    <property type="component" value="Unassembled WGS sequence"/>
</dbReference>
<reference evidence="2 3" key="1">
    <citation type="journal article" date="2013" name="Genome Announc.">
        <title>Draft Genome Sequence of Cesiribacter andamanensis Strain AMV16T, Isolated from a Soil Sample from a Mud Volcano in the Andaman Islands, India.</title>
        <authorList>
            <person name="Shivaji S."/>
            <person name="Ara S."/>
            <person name="Begum Z."/>
            <person name="Srinivas T.N."/>
            <person name="Singh A."/>
            <person name="Kumar Pinnaka A."/>
        </authorList>
    </citation>
    <scope>NUCLEOTIDE SEQUENCE [LARGE SCALE GENOMIC DNA]</scope>
    <source>
        <strain evidence="2 3">AMV16</strain>
    </source>
</reference>
<dbReference type="AlphaFoldDB" id="M7N7S8"/>
<keyword evidence="3" id="KW-1185">Reference proteome</keyword>
<feature type="compositionally biased region" description="Basic and acidic residues" evidence="1">
    <location>
        <begin position="337"/>
        <end position="348"/>
    </location>
</feature>
<feature type="compositionally biased region" description="Basic and acidic residues" evidence="1">
    <location>
        <begin position="79"/>
        <end position="94"/>
    </location>
</feature>
<evidence type="ECO:0000313" key="3">
    <source>
        <dbReference type="Proteomes" id="UP000011910"/>
    </source>
</evidence>
<feature type="compositionally biased region" description="Basic and acidic residues" evidence="1">
    <location>
        <begin position="305"/>
        <end position="327"/>
    </location>
</feature>
<feature type="compositionally biased region" description="Basic and acidic residues" evidence="1">
    <location>
        <begin position="273"/>
        <end position="295"/>
    </location>
</feature>
<gene>
    <name evidence="2" type="ORF">ADICEAN_01580</name>
</gene>
<comment type="caution">
    <text evidence="2">The sequence shown here is derived from an EMBL/GenBank/DDBJ whole genome shotgun (WGS) entry which is preliminary data.</text>
</comment>
<name>M7N7S8_9BACT</name>
<proteinExistence type="predicted"/>
<feature type="compositionally biased region" description="Polar residues" evidence="1">
    <location>
        <begin position="352"/>
        <end position="362"/>
    </location>
</feature>
<dbReference type="RefSeq" id="WP_009194977.1">
    <property type="nucleotide sequence ID" value="NZ_AODQ01000030.1"/>
</dbReference>
<dbReference type="EMBL" id="AODQ01000030">
    <property type="protein sequence ID" value="EMR03261.1"/>
    <property type="molecule type" value="Genomic_DNA"/>
</dbReference>
<feature type="region of interest" description="Disordered" evidence="1">
    <location>
        <begin position="1"/>
        <end position="484"/>
    </location>
</feature>
<protein>
    <submittedName>
        <fullName evidence="2">Uncharacterized protein</fullName>
    </submittedName>
</protein>